<comment type="caution">
    <text evidence="1">The sequence shown here is derived from an EMBL/GenBank/DDBJ whole genome shotgun (WGS) entry which is preliminary data.</text>
</comment>
<evidence type="ECO:0000313" key="1">
    <source>
        <dbReference type="EMBL" id="KAF9451464.1"/>
    </source>
</evidence>
<dbReference type="AlphaFoldDB" id="A0A9P6C7N6"/>
<gene>
    <name evidence="1" type="ORF">P691DRAFT_787110</name>
</gene>
<organism evidence="1 2">
    <name type="scientific">Macrolepiota fuliginosa MF-IS2</name>
    <dbReference type="NCBI Taxonomy" id="1400762"/>
    <lineage>
        <taxon>Eukaryota</taxon>
        <taxon>Fungi</taxon>
        <taxon>Dikarya</taxon>
        <taxon>Basidiomycota</taxon>
        <taxon>Agaricomycotina</taxon>
        <taxon>Agaricomycetes</taxon>
        <taxon>Agaricomycetidae</taxon>
        <taxon>Agaricales</taxon>
        <taxon>Agaricineae</taxon>
        <taxon>Agaricaceae</taxon>
        <taxon>Macrolepiota</taxon>
    </lineage>
</organism>
<protein>
    <submittedName>
        <fullName evidence="1">Uncharacterized protein</fullName>
    </submittedName>
</protein>
<dbReference type="EMBL" id="MU151085">
    <property type="protein sequence ID" value="KAF9451464.1"/>
    <property type="molecule type" value="Genomic_DNA"/>
</dbReference>
<proteinExistence type="predicted"/>
<accession>A0A9P6C7N6</accession>
<dbReference type="Proteomes" id="UP000807342">
    <property type="component" value="Unassembled WGS sequence"/>
</dbReference>
<reference evidence="1" key="1">
    <citation type="submission" date="2020-11" db="EMBL/GenBank/DDBJ databases">
        <authorList>
            <consortium name="DOE Joint Genome Institute"/>
            <person name="Ahrendt S."/>
            <person name="Riley R."/>
            <person name="Andreopoulos W."/>
            <person name="Labutti K."/>
            <person name="Pangilinan J."/>
            <person name="Ruiz-Duenas F.J."/>
            <person name="Barrasa J.M."/>
            <person name="Sanchez-Garcia M."/>
            <person name="Camarero S."/>
            <person name="Miyauchi S."/>
            <person name="Serrano A."/>
            <person name="Linde D."/>
            <person name="Babiker R."/>
            <person name="Drula E."/>
            <person name="Ayuso-Fernandez I."/>
            <person name="Pacheco R."/>
            <person name="Padilla G."/>
            <person name="Ferreira P."/>
            <person name="Barriuso J."/>
            <person name="Kellner H."/>
            <person name="Castanera R."/>
            <person name="Alfaro M."/>
            <person name="Ramirez L."/>
            <person name="Pisabarro A.G."/>
            <person name="Kuo A."/>
            <person name="Tritt A."/>
            <person name="Lipzen A."/>
            <person name="He G."/>
            <person name="Yan M."/>
            <person name="Ng V."/>
            <person name="Cullen D."/>
            <person name="Martin F."/>
            <person name="Rosso M.-N."/>
            <person name="Henrissat B."/>
            <person name="Hibbett D."/>
            <person name="Martinez A.T."/>
            <person name="Grigoriev I.V."/>
        </authorList>
    </citation>
    <scope>NUCLEOTIDE SEQUENCE</scope>
    <source>
        <strain evidence="1">MF-IS2</strain>
    </source>
</reference>
<keyword evidence="2" id="KW-1185">Reference proteome</keyword>
<evidence type="ECO:0000313" key="2">
    <source>
        <dbReference type="Proteomes" id="UP000807342"/>
    </source>
</evidence>
<name>A0A9P6C7N6_9AGAR</name>
<sequence>MPSSTRTLTQYQPRIRAQQAIRGSRTVVEFRANSSTEMTFPFPIWANWRRRGWDDYLALFITFTPPVRPQTGSSYVKTTETRSELNSSRETPLHFVHFPLASPKKYKEQFKTKNPMAYFRANTHEKYVGSVKFIVEYYHLADFSSSFNGRGAVPDPQISAIFPDCLRPNDVLNQESAVVPSPMSLNASLSE</sequence>